<protein>
    <submittedName>
        <fullName evidence="2">Uncharacterized protein</fullName>
    </submittedName>
</protein>
<feature type="chain" id="PRO_5022776204" evidence="1">
    <location>
        <begin position="23"/>
        <end position="66"/>
    </location>
</feature>
<sequence>MLFRHMVCSVLKVFAILEGSYSHIQVQQCLSDTSTLAKINLGNIVCGYFTKLKTTFHGKEIASLVN</sequence>
<name>A0A5D2ACD4_GOSDA</name>
<keyword evidence="1" id="KW-0732">Signal</keyword>
<proteinExistence type="predicted"/>
<reference evidence="2 3" key="1">
    <citation type="submission" date="2019-06" db="EMBL/GenBank/DDBJ databases">
        <title>WGS assembly of Gossypium darwinii.</title>
        <authorList>
            <person name="Chen Z.J."/>
            <person name="Sreedasyam A."/>
            <person name="Ando A."/>
            <person name="Song Q."/>
            <person name="De L."/>
            <person name="Hulse-Kemp A."/>
            <person name="Ding M."/>
            <person name="Ye W."/>
            <person name="Kirkbride R."/>
            <person name="Jenkins J."/>
            <person name="Plott C."/>
            <person name="Lovell J."/>
            <person name="Lin Y.-M."/>
            <person name="Vaughn R."/>
            <person name="Liu B."/>
            <person name="Li W."/>
            <person name="Simpson S."/>
            <person name="Scheffler B."/>
            <person name="Saski C."/>
            <person name="Grover C."/>
            <person name="Hu G."/>
            <person name="Conover J."/>
            <person name="Carlson J."/>
            <person name="Shu S."/>
            <person name="Boston L."/>
            <person name="Williams M."/>
            <person name="Peterson D."/>
            <person name="Mcgee K."/>
            <person name="Jones D."/>
            <person name="Wendel J."/>
            <person name="Stelly D."/>
            <person name="Grimwood J."/>
            <person name="Schmutz J."/>
        </authorList>
    </citation>
    <scope>NUCLEOTIDE SEQUENCE [LARGE SCALE GENOMIC DNA]</scope>
    <source>
        <strain evidence="2">1808015.09</strain>
    </source>
</reference>
<evidence type="ECO:0000256" key="1">
    <source>
        <dbReference type="SAM" id="SignalP"/>
    </source>
</evidence>
<organism evidence="2 3">
    <name type="scientific">Gossypium darwinii</name>
    <name type="common">Darwin's cotton</name>
    <name type="synonym">Gossypium barbadense var. darwinii</name>
    <dbReference type="NCBI Taxonomy" id="34276"/>
    <lineage>
        <taxon>Eukaryota</taxon>
        <taxon>Viridiplantae</taxon>
        <taxon>Streptophyta</taxon>
        <taxon>Embryophyta</taxon>
        <taxon>Tracheophyta</taxon>
        <taxon>Spermatophyta</taxon>
        <taxon>Magnoliopsida</taxon>
        <taxon>eudicotyledons</taxon>
        <taxon>Gunneridae</taxon>
        <taxon>Pentapetalae</taxon>
        <taxon>rosids</taxon>
        <taxon>malvids</taxon>
        <taxon>Malvales</taxon>
        <taxon>Malvaceae</taxon>
        <taxon>Malvoideae</taxon>
        <taxon>Gossypium</taxon>
    </lineage>
</organism>
<dbReference type="Proteomes" id="UP000323506">
    <property type="component" value="Chromosome D12"/>
</dbReference>
<dbReference type="EMBL" id="CM017712">
    <property type="protein sequence ID" value="TYG42083.1"/>
    <property type="molecule type" value="Genomic_DNA"/>
</dbReference>
<keyword evidence="3" id="KW-1185">Reference proteome</keyword>
<feature type="signal peptide" evidence="1">
    <location>
        <begin position="1"/>
        <end position="22"/>
    </location>
</feature>
<accession>A0A5D2ACD4</accession>
<evidence type="ECO:0000313" key="3">
    <source>
        <dbReference type="Proteomes" id="UP000323506"/>
    </source>
</evidence>
<gene>
    <name evidence="2" type="ORF">ES288_D12G228400v1</name>
</gene>
<evidence type="ECO:0000313" key="2">
    <source>
        <dbReference type="EMBL" id="TYG42083.1"/>
    </source>
</evidence>
<dbReference type="AlphaFoldDB" id="A0A5D2ACD4"/>